<accession>A0A1F7TKL8</accession>
<reference evidence="10 11" key="1">
    <citation type="journal article" date="2016" name="Nat. Commun.">
        <title>Thousands of microbial genomes shed light on interconnected biogeochemical processes in an aquifer system.</title>
        <authorList>
            <person name="Anantharaman K."/>
            <person name="Brown C.T."/>
            <person name="Hug L.A."/>
            <person name="Sharon I."/>
            <person name="Castelle C.J."/>
            <person name="Probst A.J."/>
            <person name="Thomas B.C."/>
            <person name="Singh A."/>
            <person name="Wilkins M.J."/>
            <person name="Karaoz U."/>
            <person name="Brodie E.L."/>
            <person name="Williams K.H."/>
            <person name="Hubbard S.S."/>
            <person name="Banfield J.F."/>
        </authorList>
    </citation>
    <scope>NUCLEOTIDE SEQUENCE [LARGE SCALE GENOMIC DNA]</scope>
</reference>
<feature type="transmembrane region" description="Helical" evidence="8">
    <location>
        <begin position="166"/>
        <end position="187"/>
    </location>
</feature>
<evidence type="ECO:0000256" key="2">
    <source>
        <dbReference type="ARBA" id="ARBA00022475"/>
    </source>
</evidence>
<feature type="transmembrane region" description="Helical" evidence="8">
    <location>
        <begin position="413"/>
        <end position="433"/>
    </location>
</feature>
<keyword evidence="8 9" id="KW-0961">Cell wall biogenesis/degradation</keyword>
<feature type="transmembrane region" description="Helical" evidence="8">
    <location>
        <begin position="445"/>
        <end position="464"/>
    </location>
</feature>
<feature type="transmembrane region" description="Helical" evidence="8">
    <location>
        <begin position="59"/>
        <end position="81"/>
    </location>
</feature>
<dbReference type="HAMAP" id="MF_02078">
    <property type="entry name" value="MurJ_MviN"/>
    <property type="match status" value="1"/>
</dbReference>
<name>A0A1F7TKL8_9BACT</name>
<keyword evidence="2 8" id="KW-1003">Cell membrane</keyword>
<feature type="transmembrane region" description="Helical" evidence="8">
    <location>
        <begin position="193"/>
        <end position="219"/>
    </location>
</feature>
<feature type="transmembrane region" description="Helical" evidence="8">
    <location>
        <begin position="93"/>
        <end position="121"/>
    </location>
</feature>
<feature type="transmembrane region" description="Helical" evidence="8">
    <location>
        <begin position="309"/>
        <end position="334"/>
    </location>
</feature>
<evidence type="ECO:0000256" key="3">
    <source>
        <dbReference type="ARBA" id="ARBA00022692"/>
    </source>
</evidence>
<dbReference type="GO" id="GO:0009252">
    <property type="term" value="P:peptidoglycan biosynthetic process"/>
    <property type="evidence" value="ECO:0007669"/>
    <property type="project" value="UniProtKB-UniRule"/>
</dbReference>
<dbReference type="GO" id="GO:0005886">
    <property type="term" value="C:plasma membrane"/>
    <property type="evidence" value="ECO:0007669"/>
    <property type="project" value="UniProtKB-SubCell"/>
</dbReference>
<keyword evidence="8 9" id="KW-0813">Transport</keyword>
<dbReference type="NCBIfam" id="TIGR01695">
    <property type="entry name" value="murJ_mviN"/>
    <property type="match status" value="1"/>
</dbReference>
<protein>
    <recommendedName>
        <fullName evidence="8">Probable lipid II flippase MurJ</fullName>
    </recommendedName>
</protein>
<comment type="pathway">
    <text evidence="8">Cell wall biogenesis; peptidoglycan biosynthesis.</text>
</comment>
<dbReference type="Proteomes" id="UP000177885">
    <property type="component" value="Unassembled WGS sequence"/>
</dbReference>
<feature type="transmembrane region" description="Helical" evidence="8">
    <location>
        <begin position="12"/>
        <end position="32"/>
    </location>
</feature>
<dbReference type="CDD" id="cd13123">
    <property type="entry name" value="MATE_MurJ_like"/>
    <property type="match status" value="1"/>
</dbReference>
<dbReference type="PANTHER" id="PTHR47019:SF1">
    <property type="entry name" value="LIPID II FLIPPASE MURJ"/>
    <property type="match status" value="1"/>
</dbReference>
<evidence type="ECO:0000256" key="4">
    <source>
        <dbReference type="ARBA" id="ARBA00022960"/>
    </source>
</evidence>
<dbReference type="GO" id="GO:0071555">
    <property type="term" value="P:cell wall organization"/>
    <property type="evidence" value="ECO:0007669"/>
    <property type="project" value="UniProtKB-UniRule"/>
</dbReference>
<dbReference type="GO" id="GO:0008360">
    <property type="term" value="P:regulation of cell shape"/>
    <property type="evidence" value="ECO:0007669"/>
    <property type="project" value="UniProtKB-UniRule"/>
</dbReference>
<dbReference type="GO" id="GO:0015648">
    <property type="term" value="F:lipid-linked peptidoglycan transporter activity"/>
    <property type="evidence" value="ECO:0007669"/>
    <property type="project" value="UniProtKB-UniRule"/>
</dbReference>
<dbReference type="InterPro" id="IPR004268">
    <property type="entry name" value="MurJ"/>
</dbReference>
<evidence type="ECO:0000256" key="8">
    <source>
        <dbReference type="HAMAP-Rule" id="MF_02078"/>
    </source>
</evidence>
<comment type="similarity">
    <text evidence="8 9">Belongs to the MurJ/MviN family.</text>
</comment>
<dbReference type="InterPro" id="IPR051050">
    <property type="entry name" value="Lipid_II_flippase_MurJ/MviN"/>
</dbReference>
<dbReference type="GO" id="GO:0034204">
    <property type="term" value="P:lipid translocation"/>
    <property type="evidence" value="ECO:0007669"/>
    <property type="project" value="TreeGrafter"/>
</dbReference>
<keyword evidence="6 8" id="KW-1133">Transmembrane helix</keyword>
<feature type="transmembrane region" description="Helical" evidence="8">
    <location>
        <begin position="240"/>
        <end position="263"/>
    </location>
</feature>
<comment type="function">
    <text evidence="8 9">Involved in peptidoglycan biosynthesis. Transports lipid-linked peptidoglycan precursors from the inner to the outer leaflet of the cytoplasmic membrane.</text>
</comment>
<dbReference type="PIRSF" id="PIRSF002869">
    <property type="entry name" value="MviN"/>
    <property type="match status" value="1"/>
</dbReference>
<keyword evidence="7 8" id="KW-0472">Membrane</keyword>
<feature type="transmembrane region" description="Helical" evidence="8">
    <location>
        <begin position="354"/>
        <end position="375"/>
    </location>
</feature>
<evidence type="ECO:0000256" key="7">
    <source>
        <dbReference type="ARBA" id="ARBA00023136"/>
    </source>
</evidence>
<organism evidence="10 11">
    <name type="scientific">Candidatus Uhrbacteria bacterium RIFCSPHIGHO2_01_FULL_63_20</name>
    <dbReference type="NCBI Taxonomy" id="1802385"/>
    <lineage>
        <taxon>Bacteria</taxon>
        <taxon>Candidatus Uhriibacteriota</taxon>
    </lineage>
</organism>
<feature type="transmembrane region" description="Helical" evidence="8">
    <location>
        <begin position="387"/>
        <end position="407"/>
    </location>
</feature>
<keyword evidence="4 8" id="KW-0133">Cell shape</keyword>
<keyword evidence="5 8" id="KW-0573">Peptidoglycan synthesis</keyword>
<dbReference type="EMBL" id="MGDT01000007">
    <property type="protein sequence ID" value="OGL66509.1"/>
    <property type="molecule type" value="Genomic_DNA"/>
</dbReference>
<evidence type="ECO:0000313" key="10">
    <source>
        <dbReference type="EMBL" id="OGL66509.1"/>
    </source>
</evidence>
<feature type="transmembrane region" description="Helical" evidence="8">
    <location>
        <begin position="141"/>
        <end position="159"/>
    </location>
</feature>
<evidence type="ECO:0000256" key="5">
    <source>
        <dbReference type="ARBA" id="ARBA00022984"/>
    </source>
</evidence>
<comment type="caution">
    <text evidence="10">The sequence shown here is derived from an EMBL/GenBank/DDBJ whole genome shotgun (WGS) entry which is preliminary data.</text>
</comment>
<feature type="transmembrane region" description="Helical" evidence="8">
    <location>
        <begin position="484"/>
        <end position="506"/>
    </location>
</feature>
<dbReference type="PANTHER" id="PTHR47019">
    <property type="entry name" value="LIPID II FLIPPASE MURJ"/>
    <property type="match status" value="1"/>
</dbReference>
<dbReference type="UniPathway" id="UPA00219"/>
<sequence length="540" mass="57004">MFKFLNAESKTIVGAATIVGVLSFASRFLGLIRDRVLAGEFGAGDTLDAYYAAFKVPDLLFALIVVGSLSAGFIPLFTSYWGNPHTHERAWRLTSHVLAVVVAGMGVVALVAAALATPIAALVAPGFPPEKQALVAELMRVMLLAQAILSFSIVFGSALQGMKRFVLYASAPVLYNLGIIVGAVAFVREMGPIGLAWGVVLGAGLHALVQGIGVWNAGWRPAFKRPILDRDVREVFRLTAPRMIGIAVAQLTFVALAVIASTLGEGSVTVFQFAYNIQFFPVGIVGVSFAIAAFPSLADHAAKKENDRFVEAFATSVRQMLFFIVPLTVLFLIVRAQVVRVVVGAGAFDWPSTIVTADTLAFFALSFVPQSLVYLLSRAFFALHDTVTPLAVGVVSGVLGVVTALWLTGPFGVAGLAIAFSLASAANAALLWVTLRGRVGALGEAGMFPSLVKIAIAAMVAAAVMQATKPLVLSLFSIDTFFGVFGQGFIAGGLGLASYVAICWFLRTQELHDLMEGMRRKVLRKAVPEEAIPPADGGAA</sequence>
<evidence type="ECO:0000256" key="1">
    <source>
        <dbReference type="ARBA" id="ARBA00004651"/>
    </source>
</evidence>
<feature type="transmembrane region" description="Helical" evidence="8">
    <location>
        <begin position="275"/>
        <end position="297"/>
    </location>
</feature>
<evidence type="ECO:0000313" key="11">
    <source>
        <dbReference type="Proteomes" id="UP000177885"/>
    </source>
</evidence>
<comment type="subcellular location">
    <subcellularLocation>
        <location evidence="1 8">Cell membrane</location>
        <topology evidence="1 8">Multi-pass membrane protein</topology>
    </subcellularLocation>
</comment>
<dbReference type="PRINTS" id="PR01806">
    <property type="entry name" value="VIRFACTRMVIN"/>
</dbReference>
<gene>
    <name evidence="8" type="primary">murJ</name>
    <name evidence="10" type="ORF">A2856_02340</name>
</gene>
<evidence type="ECO:0000256" key="9">
    <source>
        <dbReference type="PIRNR" id="PIRNR002869"/>
    </source>
</evidence>
<evidence type="ECO:0000256" key="6">
    <source>
        <dbReference type="ARBA" id="ARBA00022989"/>
    </source>
</evidence>
<dbReference type="AlphaFoldDB" id="A0A1F7TKL8"/>
<dbReference type="Pfam" id="PF03023">
    <property type="entry name" value="MurJ"/>
    <property type="match status" value="1"/>
</dbReference>
<proteinExistence type="inferred from homology"/>
<keyword evidence="3 8" id="KW-0812">Transmembrane</keyword>
<dbReference type="STRING" id="1802385.A2856_02340"/>